<reference evidence="1 2" key="1">
    <citation type="journal article" date="2007" name="Nature">
        <title>Evolution of genes and genomes on the Drosophila phylogeny.</title>
        <authorList>
            <consortium name="Drosophila 12 Genomes Consortium"/>
            <person name="Clark A.G."/>
            <person name="Eisen M.B."/>
            <person name="Smith D.R."/>
            <person name="Bergman C.M."/>
            <person name="Oliver B."/>
            <person name="Markow T.A."/>
            <person name="Kaufman T.C."/>
            <person name="Kellis M."/>
            <person name="Gelbart W."/>
            <person name="Iyer V.N."/>
            <person name="Pollard D.A."/>
            <person name="Sackton T.B."/>
            <person name="Larracuente A.M."/>
            <person name="Singh N.D."/>
            <person name="Abad J.P."/>
            <person name="Abt D.N."/>
            <person name="Adryan B."/>
            <person name="Aguade M."/>
            <person name="Akashi H."/>
            <person name="Anderson W.W."/>
            <person name="Aquadro C.F."/>
            <person name="Ardell D.H."/>
            <person name="Arguello R."/>
            <person name="Artieri C.G."/>
            <person name="Barbash D.A."/>
            <person name="Barker D."/>
            <person name="Barsanti P."/>
            <person name="Batterham P."/>
            <person name="Batzoglou S."/>
            <person name="Begun D."/>
            <person name="Bhutkar A."/>
            <person name="Blanco E."/>
            <person name="Bosak S.A."/>
            <person name="Bradley R.K."/>
            <person name="Brand A.D."/>
            <person name="Brent M.R."/>
            <person name="Brooks A.N."/>
            <person name="Brown R.H."/>
            <person name="Butlin R.K."/>
            <person name="Caggese C."/>
            <person name="Calvi B.R."/>
            <person name="Bernardo de Carvalho A."/>
            <person name="Caspi A."/>
            <person name="Castrezana S."/>
            <person name="Celniker S.E."/>
            <person name="Chang J.L."/>
            <person name="Chapple C."/>
            <person name="Chatterji S."/>
            <person name="Chinwalla A."/>
            <person name="Civetta A."/>
            <person name="Clifton S.W."/>
            <person name="Comeron J.M."/>
            <person name="Costello J.C."/>
            <person name="Coyne J.A."/>
            <person name="Daub J."/>
            <person name="David R.G."/>
            <person name="Delcher A.L."/>
            <person name="Delehaunty K."/>
            <person name="Do C.B."/>
            <person name="Ebling H."/>
            <person name="Edwards K."/>
            <person name="Eickbush T."/>
            <person name="Evans J.D."/>
            <person name="Filipski A."/>
            <person name="Findeiss S."/>
            <person name="Freyhult E."/>
            <person name="Fulton L."/>
            <person name="Fulton R."/>
            <person name="Garcia A.C."/>
            <person name="Gardiner A."/>
            <person name="Garfield D.A."/>
            <person name="Garvin B.E."/>
            <person name="Gibson G."/>
            <person name="Gilbert D."/>
            <person name="Gnerre S."/>
            <person name="Godfrey J."/>
            <person name="Good R."/>
            <person name="Gotea V."/>
            <person name="Gravely B."/>
            <person name="Greenberg A.J."/>
            <person name="Griffiths-Jones S."/>
            <person name="Gross S."/>
            <person name="Guigo R."/>
            <person name="Gustafson E.A."/>
            <person name="Haerty W."/>
            <person name="Hahn M.W."/>
            <person name="Halligan D.L."/>
            <person name="Halpern A.L."/>
            <person name="Halter G.M."/>
            <person name="Han M.V."/>
            <person name="Heger A."/>
            <person name="Hillier L."/>
            <person name="Hinrichs A.S."/>
            <person name="Holmes I."/>
            <person name="Hoskins R.A."/>
            <person name="Hubisz M.J."/>
            <person name="Hultmark D."/>
            <person name="Huntley M.A."/>
            <person name="Jaffe D.B."/>
            <person name="Jagadeeshan S."/>
            <person name="Jeck W.R."/>
            <person name="Johnson J."/>
            <person name="Jones C.D."/>
            <person name="Jordan W.C."/>
            <person name="Karpen G.H."/>
            <person name="Kataoka E."/>
            <person name="Keightley P.D."/>
            <person name="Kheradpour P."/>
            <person name="Kirkness E.F."/>
            <person name="Koerich L.B."/>
            <person name="Kristiansen K."/>
            <person name="Kudrna D."/>
            <person name="Kulathinal R.J."/>
            <person name="Kumar S."/>
            <person name="Kwok R."/>
            <person name="Lander E."/>
            <person name="Langley C.H."/>
            <person name="Lapoint R."/>
            <person name="Lazzaro B.P."/>
            <person name="Lee S.J."/>
            <person name="Levesque L."/>
            <person name="Li R."/>
            <person name="Lin C.F."/>
            <person name="Lin M.F."/>
            <person name="Lindblad-Toh K."/>
            <person name="Llopart A."/>
            <person name="Long M."/>
            <person name="Low L."/>
            <person name="Lozovsky E."/>
            <person name="Lu J."/>
            <person name="Luo M."/>
            <person name="Machado C.A."/>
            <person name="Makalowski W."/>
            <person name="Marzo M."/>
            <person name="Matsuda M."/>
            <person name="Matzkin L."/>
            <person name="McAllister B."/>
            <person name="McBride C.S."/>
            <person name="McKernan B."/>
            <person name="McKernan K."/>
            <person name="Mendez-Lago M."/>
            <person name="Minx P."/>
            <person name="Mollenhauer M.U."/>
            <person name="Montooth K."/>
            <person name="Mount S.M."/>
            <person name="Mu X."/>
            <person name="Myers E."/>
            <person name="Negre B."/>
            <person name="Newfeld S."/>
            <person name="Nielsen R."/>
            <person name="Noor M.A."/>
            <person name="O'Grady P."/>
            <person name="Pachter L."/>
            <person name="Papaceit M."/>
            <person name="Parisi M.J."/>
            <person name="Parisi M."/>
            <person name="Parts L."/>
            <person name="Pedersen J.S."/>
            <person name="Pesole G."/>
            <person name="Phillippy A.M."/>
            <person name="Ponting C.P."/>
            <person name="Pop M."/>
            <person name="Porcelli D."/>
            <person name="Powell J.R."/>
            <person name="Prohaska S."/>
            <person name="Pruitt K."/>
            <person name="Puig M."/>
            <person name="Quesneville H."/>
            <person name="Ram K.R."/>
            <person name="Rand D."/>
            <person name="Rasmussen M.D."/>
            <person name="Reed L.K."/>
            <person name="Reenan R."/>
            <person name="Reily A."/>
            <person name="Remington K.A."/>
            <person name="Rieger T.T."/>
            <person name="Ritchie M.G."/>
            <person name="Robin C."/>
            <person name="Rogers Y.H."/>
            <person name="Rohde C."/>
            <person name="Rozas J."/>
            <person name="Rubenfield M.J."/>
            <person name="Ruiz A."/>
            <person name="Russo S."/>
            <person name="Salzberg S.L."/>
            <person name="Sanchez-Gracia A."/>
            <person name="Saranga D.J."/>
            <person name="Sato H."/>
            <person name="Schaeffer S.W."/>
            <person name="Schatz M.C."/>
            <person name="Schlenke T."/>
            <person name="Schwartz R."/>
            <person name="Segarra C."/>
            <person name="Singh R.S."/>
            <person name="Sirot L."/>
            <person name="Sirota M."/>
            <person name="Sisneros N.B."/>
            <person name="Smith C.D."/>
            <person name="Smith T.F."/>
            <person name="Spieth J."/>
            <person name="Stage D.E."/>
            <person name="Stark A."/>
            <person name="Stephan W."/>
            <person name="Strausberg R.L."/>
            <person name="Strempel S."/>
            <person name="Sturgill D."/>
            <person name="Sutton G."/>
            <person name="Sutton G.G."/>
            <person name="Tao W."/>
            <person name="Teichmann S."/>
            <person name="Tobari Y.N."/>
            <person name="Tomimura Y."/>
            <person name="Tsolas J.M."/>
            <person name="Valente V.L."/>
            <person name="Venter E."/>
            <person name="Venter J.C."/>
            <person name="Vicario S."/>
            <person name="Vieira F.G."/>
            <person name="Vilella A.J."/>
            <person name="Villasante A."/>
            <person name="Walenz B."/>
            <person name="Wang J."/>
            <person name="Wasserman M."/>
            <person name="Watts T."/>
            <person name="Wilson D."/>
            <person name="Wilson R.K."/>
            <person name="Wing R.A."/>
            <person name="Wolfner M.F."/>
            <person name="Wong A."/>
            <person name="Wong G.K."/>
            <person name="Wu C.I."/>
            <person name="Wu G."/>
            <person name="Yamamoto D."/>
            <person name="Yang H.P."/>
            <person name="Yang S.P."/>
            <person name="Yorke J.A."/>
            <person name="Yoshida K."/>
            <person name="Zdobnov E."/>
            <person name="Zhang P."/>
            <person name="Zhang Y."/>
            <person name="Zimin A.V."/>
            <person name="Baldwin J."/>
            <person name="Abdouelleil A."/>
            <person name="Abdulkadir J."/>
            <person name="Abebe A."/>
            <person name="Abera B."/>
            <person name="Abreu J."/>
            <person name="Acer S.C."/>
            <person name="Aftuck L."/>
            <person name="Alexander A."/>
            <person name="An P."/>
            <person name="Anderson E."/>
            <person name="Anderson S."/>
            <person name="Arachi H."/>
            <person name="Azer M."/>
            <person name="Bachantsang P."/>
            <person name="Barry A."/>
            <person name="Bayul T."/>
            <person name="Berlin A."/>
            <person name="Bessette D."/>
            <person name="Bloom T."/>
            <person name="Blye J."/>
            <person name="Boguslavskiy L."/>
            <person name="Bonnet C."/>
            <person name="Boukhgalter B."/>
            <person name="Bourzgui I."/>
            <person name="Brown A."/>
            <person name="Cahill P."/>
            <person name="Channer S."/>
            <person name="Cheshatsang Y."/>
            <person name="Chuda L."/>
            <person name="Citroen M."/>
            <person name="Collymore A."/>
            <person name="Cooke P."/>
            <person name="Costello M."/>
            <person name="D'Aco K."/>
            <person name="Daza R."/>
            <person name="De Haan G."/>
            <person name="DeGray S."/>
            <person name="DeMaso C."/>
            <person name="Dhargay N."/>
            <person name="Dooley K."/>
            <person name="Dooley E."/>
            <person name="Doricent M."/>
            <person name="Dorje P."/>
            <person name="Dorjee K."/>
            <person name="Dupes A."/>
            <person name="Elong R."/>
            <person name="Falk J."/>
            <person name="Farina A."/>
            <person name="Faro S."/>
            <person name="Ferguson D."/>
            <person name="Fisher S."/>
            <person name="Foley C.D."/>
            <person name="Franke A."/>
            <person name="Friedrich D."/>
            <person name="Gadbois L."/>
            <person name="Gearin G."/>
            <person name="Gearin C.R."/>
            <person name="Giannoukos G."/>
            <person name="Goode T."/>
            <person name="Graham J."/>
            <person name="Grandbois E."/>
            <person name="Grewal S."/>
            <person name="Gyaltsen K."/>
            <person name="Hafez N."/>
            <person name="Hagos B."/>
            <person name="Hall J."/>
            <person name="Henson C."/>
            <person name="Hollinger A."/>
            <person name="Honan T."/>
            <person name="Huard M.D."/>
            <person name="Hughes L."/>
            <person name="Hurhula B."/>
            <person name="Husby M.E."/>
            <person name="Kamat A."/>
            <person name="Kanga B."/>
            <person name="Kashin S."/>
            <person name="Khazanovich D."/>
            <person name="Kisner P."/>
            <person name="Lance K."/>
            <person name="Lara M."/>
            <person name="Lee W."/>
            <person name="Lennon N."/>
            <person name="Letendre F."/>
            <person name="LeVine R."/>
            <person name="Lipovsky A."/>
            <person name="Liu X."/>
            <person name="Liu J."/>
            <person name="Liu S."/>
            <person name="Lokyitsang T."/>
            <person name="Lokyitsang Y."/>
            <person name="Lubonja R."/>
            <person name="Lui A."/>
            <person name="MacDonald P."/>
            <person name="Magnisalis V."/>
            <person name="Maru K."/>
            <person name="Matthews C."/>
            <person name="McCusker W."/>
            <person name="McDonough S."/>
            <person name="Mehta T."/>
            <person name="Meldrim J."/>
            <person name="Meneus L."/>
            <person name="Mihai O."/>
            <person name="Mihalev A."/>
            <person name="Mihova T."/>
            <person name="Mittelman R."/>
            <person name="Mlenga V."/>
            <person name="Montmayeur A."/>
            <person name="Mulrain L."/>
            <person name="Navidi A."/>
            <person name="Naylor J."/>
            <person name="Negash T."/>
            <person name="Nguyen T."/>
            <person name="Nguyen N."/>
            <person name="Nicol R."/>
            <person name="Norbu C."/>
            <person name="Norbu N."/>
            <person name="Novod N."/>
            <person name="O'Neill B."/>
            <person name="Osman S."/>
            <person name="Markiewicz E."/>
            <person name="Oyono O.L."/>
            <person name="Patti C."/>
            <person name="Phunkhang P."/>
            <person name="Pierre F."/>
            <person name="Priest M."/>
            <person name="Raghuraman S."/>
            <person name="Rege F."/>
            <person name="Reyes R."/>
            <person name="Rise C."/>
            <person name="Rogov P."/>
            <person name="Ross K."/>
            <person name="Ryan E."/>
            <person name="Settipalli S."/>
            <person name="Shea T."/>
            <person name="Sherpa N."/>
            <person name="Shi L."/>
            <person name="Shih D."/>
            <person name="Sparrow T."/>
            <person name="Spaulding J."/>
            <person name="Stalker J."/>
            <person name="Stange-Thomann N."/>
            <person name="Stavropoulos S."/>
            <person name="Stone C."/>
            <person name="Strader C."/>
            <person name="Tesfaye S."/>
            <person name="Thomson T."/>
            <person name="Thoulutsang Y."/>
            <person name="Thoulutsang D."/>
            <person name="Topham K."/>
            <person name="Topping I."/>
            <person name="Tsamla T."/>
            <person name="Vassiliev H."/>
            <person name="Vo A."/>
            <person name="Wangchuk T."/>
            <person name="Wangdi T."/>
            <person name="Weiand M."/>
            <person name="Wilkinson J."/>
            <person name="Wilson A."/>
            <person name="Yadav S."/>
            <person name="Young G."/>
            <person name="Yu Q."/>
            <person name="Zembek L."/>
            <person name="Zhong D."/>
            <person name="Zimmer A."/>
            <person name="Zwirko Z."/>
            <person name="Jaffe D.B."/>
            <person name="Alvarez P."/>
            <person name="Brockman W."/>
            <person name="Butler J."/>
            <person name="Chin C."/>
            <person name="Gnerre S."/>
            <person name="Grabherr M."/>
            <person name="Kleber M."/>
            <person name="Mauceli E."/>
            <person name="MacCallum I."/>
        </authorList>
    </citation>
    <scope>NUCLEOTIDE SEQUENCE [LARGE SCALE GENOMIC DNA]</scope>
    <source>
        <strain evidence="2">Tai18E2 / Tucson 14021-0261.01</strain>
    </source>
</reference>
<proteinExistence type="predicted"/>
<evidence type="ECO:0000313" key="1">
    <source>
        <dbReference type="EMBL" id="KRJ98729.1"/>
    </source>
</evidence>
<name>A0A0R1DUC3_DROYA</name>
<sequence length="65" mass="7558">MQMALSRRFCTAKCMRKYVKQKLDDDKLENGNRKCHGHRTWVKRDHCSAVVLTRRNGGGDPKEPV</sequence>
<dbReference type="EMBL" id="CM000157">
    <property type="protein sequence ID" value="KRJ98729.1"/>
    <property type="molecule type" value="Genomic_DNA"/>
</dbReference>
<gene>
    <name evidence="1" type="primary">Dyak\GE27477</name>
    <name evidence="1" type="synonym">GE27477</name>
    <name evidence="1" type="ORF">Dyak_GE27477</name>
</gene>
<organism evidence="1 2">
    <name type="scientific">Drosophila yakuba</name>
    <name type="common">Fruit fly</name>
    <dbReference type="NCBI Taxonomy" id="7245"/>
    <lineage>
        <taxon>Eukaryota</taxon>
        <taxon>Metazoa</taxon>
        <taxon>Ecdysozoa</taxon>
        <taxon>Arthropoda</taxon>
        <taxon>Hexapoda</taxon>
        <taxon>Insecta</taxon>
        <taxon>Pterygota</taxon>
        <taxon>Neoptera</taxon>
        <taxon>Endopterygota</taxon>
        <taxon>Diptera</taxon>
        <taxon>Brachycera</taxon>
        <taxon>Muscomorpha</taxon>
        <taxon>Ephydroidea</taxon>
        <taxon>Drosophilidae</taxon>
        <taxon>Drosophila</taxon>
        <taxon>Sophophora</taxon>
    </lineage>
</organism>
<evidence type="ECO:0000313" key="2">
    <source>
        <dbReference type="Proteomes" id="UP000002282"/>
    </source>
</evidence>
<accession>A0A0R1DUC3</accession>
<keyword evidence="2" id="KW-1185">Reference proteome</keyword>
<reference evidence="1 2" key="2">
    <citation type="journal article" date="2007" name="PLoS Biol.">
        <title>Principles of genome evolution in the Drosophila melanogaster species group.</title>
        <authorList>
            <person name="Ranz J.M."/>
            <person name="Maurin D."/>
            <person name="Chan Y.S."/>
            <person name="von Grotthuss M."/>
            <person name="Hillier L.W."/>
            <person name="Roote J."/>
            <person name="Ashburner M."/>
            <person name="Bergman C.M."/>
        </authorList>
    </citation>
    <scope>NUCLEOTIDE SEQUENCE [LARGE SCALE GENOMIC DNA]</scope>
    <source>
        <strain evidence="2">Tai18E2 / Tucson 14021-0261.01</strain>
    </source>
</reference>
<dbReference type="AlphaFoldDB" id="A0A0R1DUC3"/>
<dbReference type="Proteomes" id="UP000002282">
    <property type="component" value="Chromosome 2L"/>
</dbReference>
<protein>
    <submittedName>
        <fullName evidence="1">Uncharacterized protein, isoform A</fullName>
    </submittedName>
</protein>
<dbReference type="KEGG" id="dya:Dyak_GE27477"/>